<evidence type="ECO:0000256" key="1">
    <source>
        <dbReference type="SAM" id="Phobius"/>
    </source>
</evidence>
<protein>
    <submittedName>
        <fullName evidence="2">Uncharacterized protein</fullName>
    </submittedName>
</protein>
<name>A0A2H0KAT9_9BACT</name>
<reference evidence="2 3" key="1">
    <citation type="submission" date="2017-09" db="EMBL/GenBank/DDBJ databases">
        <title>Depth-based differentiation of microbial function through sediment-hosted aquifers and enrichment of novel symbionts in the deep terrestrial subsurface.</title>
        <authorList>
            <person name="Probst A.J."/>
            <person name="Ladd B."/>
            <person name="Jarett J.K."/>
            <person name="Geller-Mcgrath D.E."/>
            <person name="Sieber C.M."/>
            <person name="Emerson J.B."/>
            <person name="Anantharaman K."/>
            <person name="Thomas B.C."/>
            <person name="Malmstrom R."/>
            <person name="Stieglmeier M."/>
            <person name="Klingl A."/>
            <person name="Woyke T."/>
            <person name="Ryan C.M."/>
            <person name="Banfield J.F."/>
        </authorList>
    </citation>
    <scope>NUCLEOTIDE SEQUENCE [LARGE SCALE GENOMIC DNA]</scope>
    <source>
        <strain evidence="2">CG11_big_fil_rev_8_21_14_0_20_46_11</strain>
    </source>
</reference>
<dbReference type="Proteomes" id="UP000229342">
    <property type="component" value="Unassembled WGS sequence"/>
</dbReference>
<keyword evidence="1" id="KW-1133">Transmembrane helix</keyword>
<evidence type="ECO:0000313" key="2">
    <source>
        <dbReference type="EMBL" id="PIQ68382.1"/>
    </source>
</evidence>
<sequence>MSDVEFSEEVAYKDEMLKRAQAKGEISSSLLLNFPIRLGLAKDQTGANIILGIIGILAALAAVLVFLLAL</sequence>
<accession>A0A2H0KAT9</accession>
<dbReference type="EMBL" id="PCVG01000057">
    <property type="protein sequence ID" value="PIQ68382.1"/>
    <property type="molecule type" value="Genomic_DNA"/>
</dbReference>
<feature type="transmembrane region" description="Helical" evidence="1">
    <location>
        <begin position="49"/>
        <end position="69"/>
    </location>
</feature>
<proteinExistence type="predicted"/>
<comment type="caution">
    <text evidence="2">The sequence shown here is derived from an EMBL/GenBank/DDBJ whole genome shotgun (WGS) entry which is preliminary data.</text>
</comment>
<gene>
    <name evidence="2" type="ORF">COV91_04410</name>
</gene>
<dbReference type="AlphaFoldDB" id="A0A2H0KAT9"/>
<evidence type="ECO:0000313" key="3">
    <source>
        <dbReference type="Proteomes" id="UP000229342"/>
    </source>
</evidence>
<keyword evidence="1" id="KW-0472">Membrane</keyword>
<keyword evidence="1" id="KW-0812">Transmembrane</keyword>
<organism evidence="2 3">
    <name type="scientific">Candidatus Taylorbacteria bacterium CG11_big_fil_rev_8_21_14_0_20_46_11</name>
    <dbReference type="NCBI Taxonomy" id="1975025"/>
    <lineage>
        <taxon>Bacteria</taxon>
        <taxon>Candidatus Tayloriibacteriota</taxon>
    </lineage>
</organism>